<evidence type="ECO:0000313" key="3">
    <source>
        <dbReference type="Proteomes" id="UP000593568"/>
    </source>
</evidence>
<dbReference type="EMBL" id="JABEZW010000008">
    <property type="protein sequence ID" value="MBA0772146.1"/>
    <property type="molecule type" value="Genomic_DNA"/>
</dbReference>
<feature type="compositionally biased region" description="Polar residues" evidence="1">
    <location>
        <begin position="113"/>
        <end position="128"/>
    </location>
</feature>
<feature type="region of interest" description="Disordered" evidence="1">
    <location>
        <begin position="113"/>
        <end position="132"/>
    </location>
</feature>
<protein>
    <submittedName>
        <fullName evidence="2">Uncharacterized protein</fullName>
    </submittedName>
</protein>
<evidence type="ECO:0000313" key="2">
    <source>
        <dbReference type="EMBL" id="MBA0772146.1"/>
    </source>
</evidence>
<proteinExistence type="predicted"/>
<gene>
    <name evidence="2" type="ORF">Gotri_007575</name>
</gene>
<evidence type="ECO:0000256" key="1">
    <source>
        <dbReference type="SAM" id="MobiDB-lite"/>
    </source>
</evidence>
<feature type="region of interest" description="Disordered" evidence="1">
    <location>
        <begin position="1"/>
        <end position="20"/>
    </location>
</feature>
<feature type="compositionally biased region" description="Low complexity" evidence="1">
    <location>
        <begin position="1"/>
        <end position="13"/>
    </location>
</feature>
<dbReference type="AlphaFoldDB" id="A0A7J9EGH3"/>
<accession>A0A7J9EGH3</accession>
<dbReference type="PANTHER" id="PTHR46250">
    <property type="entry name" value="MYB/SANT-LIKE DNA-BINDING DOMAIN PROTEIN-RELATED"/>
    <property type="match status" value="1"/>
</dbReference>
<name>A0A7J9EGH3_9ROSI</name>
<keyword evidence="3" id="KW-1185">Reference proteome</keyword>
<reference evidence="2 3" key="1">
    <citation type="journal article" date="2019" name="Genome Biol. Evol.">
        <title>Insights into the evolution of the New World diploid cottons (Gossypium, subgenus Houzingenia) based on genome sequencing.</title>
        <authorList>
            <person name="Grover C.E."/>
            <person name="Arick M.A. 2nd"/>
            <person name="Thrash A."/>
            <person name="Conover J.L."/>
            <person name="Sanders W.S."/>
            <person name="Peterson D.G."/>
            <person name="Frelichowski J.E."/>
            <person name="Scheffler J.A."/>
            <person name="Scheffler B.E."/>
            <person name="Wendel J.F."/>
        </authorList>
    </citation>
    <scope>NUCLEOTIDE SEQUENCE [LARGE SCALE GENOMIC DNA]</scope>
    <source>
        <strain evidence="2">8</strain>
        <tissue evidence="2">Leaf</tissue>
    </source>
</reference>
<sequence length="214" mass="24485">MSAFSQSTTTSFQNSRGTKRKWVPEENVTLVACMVDLPKSHKEDGQSRHCNFPYYDQFTSIYAKDRATGKDAQTTGNIVEEINVEDVATTMIPKEESNYHGCEADVSLGKMDVSTTQSQSSKPNQDDSTFSKKKKNKFMMSVASEVLIQEKSEMHIQESDQKLYLDLCEVEGLIEDERFHVLIKIPDYPTQMLIFLSLSSFVQLEWLRRFISTH</sequence>
<comment type="caution">
    <text evidence="2">The sequence shown here is derived from an EMBL/GenBank/DDBJ whole genome shotgun (WGS) entry which is preliminary data.</text>
</comment>
<organism evidence="2 3">
    <name type="scientific">Gossypium trilobum</name>
    <dbReference type="NCBI Taxonomy" id="34281"/>
    <lineage>
        <taxon>Eukaryota</taxon>
        <taxon>Viridiplantae</taxon>
        <taxon>Streptophyta</taxon>
        <taxon>Embryophyta</taxon>
        <taxon>Tracheophyta</taxon>
        <taxon>Spermatophyta</taxon>
        <taxon>Magnoliopsida</taxon>
        <taxon>eudicotyledons</taxon>
        <taxon>Gunneridae</taxon>
        <taxon>Pentapetalae</taxon>
        <taxon>rosids</taxon>
        <taxon>malvids</taxon>
        <taxon>Malvales</taxon>
        <taxon>Malvaceae</taxon>
        <taxon>Malvoideae</taxon>
        <taxon>Gossypium</taxon>
    </lineage>
</organism>
<dbReference type="PANTHER" id="PTHR46250:SF17">
    <property type="entry name" value="MYB_SANT-LIKE DOMAIN-CONTAINING PROTEIN"/>
    <property type="match status" value="1"/>
</dbReference>
<dbReference type="Proteomes" id="UP000593568">
    <property type="component" value="Unassembled WGS sequence"/>
</dbReference>